<keyword evidence="3" id="KW-1185">Reference proteome</keyword>
<feature type="transmembrane region" description="Helical" evidence="1">
    <location>
        <begin position="30"/>
        <end position="49"/>
    </location>
</feature>
<sequence>MHTNTPDAYSLSRRSDVTQSWRKSFELHRIFALTAFNIVCNVAILYAIFHTFKFGVLITNGSWWITDNNLLSVIEFTAKLPTASTVLIGGLAASRLWSSNLEDALSAAGIAEPQSLNVFSSVLAIPRVVSYIVQSRYVFARKPYLLIVLSAILLRFYSTAIVTLLTPALTFVKNPTATYQFTELPFMTQPGYGNRCNLPYISDNEVQSCLQIMLAGSALVDVDGYNGTRAWSEDGLQPLWTKVDIAFPSLAAGAGGDFVVGAIPLGPLNGIDLTNGVLMTGLNLATIERLLGQDNSRFRDSVEFLIQVETSTPLLTCRCGNTPRLSDNVSSITIGVDAYYLSTPVPSLQDGEAVGQVTPDNATLLLSFGTKQRNAATHCAINLTLKQVDITIHGSSPQTGIPSSVVASPSHNPWELGNLTDLSHVANSPMRDFSNYWLGGIGWSTSPNKSAVASLLAGLPIGTGTIAGSGHNASYLEYHLLTMLASGISMGFPPEHPPSPLSSTNSTRSYNVKKREYYIGLRTHFQTFLVFVIIFDCVFVICCLVIITQDGWYLDWTDSATLLIGSTHRVCGNGSTNHPSISSSQIEEGLPLHTQRVSSDHNPSITKPPRR</sequence>
<dbReference type="Proteomes" id="UP001212997">
    <property type="component" value="Unassembled WGS sequence"/>
</dbReference>
<accession>A0AAD5V940</accession>
<organism evidence="2 3">
    <name type="scientific">Meripilus lineatus</name>
    <dbReference type="NCBI Taxonomy" id="2056292"/>
    <lineage>
        <taxon>Eukaryota</taxon>
        <taxon>Fungi</taxon>
        <taxon>Dikarya</taxon>
        <taxon>Basidiomycota</taxon>
        <taxon>Agaricomycotina</taxon>
        <taxon>Agaricomycetes</taxon>
        <taxon>Polyporales</taxon>
        <taxon>Meripilaceae</taxon>
        <taxon>Meripilus</taxon>
    </lineage>
</organism>
<reference evidence="2" key="1">
    <citation type="submission" date="2022-07" db="EMBL/GenBank/DDBJ databases">
        <title>Genome Sequence of Physisporinus lineatus.</title>
        <authorList>
            <person name="Buettner E."/>
        </authorList>
    </citation>
    <scope>NUCLEOTIDE SEQUENCE</scope>
    <source>
        <strain evidence="2">VT162</strain>
    </source>
</reference>
<dbReference type="AlphaFoldDB" id="A0AAD5V940"/>
<evidence type="ECO:0000313" key="2">
    <source>
        <dbReference type="EMBL" id="KAJ3489288.1"/>
    </source>
</evidence>
<feature type="transmembrane region" description="Helical" evidence="1">
    <location>
        <begin position="144"/>
        <end position="165"/>
    </location>
</feature>
<evidence type="ECO:0008006" key="4">
    <source>
        <dbReference type="Google" id="ProtNLM"/>
    </source>
</evidence>
<evidence type="ECO:0000313" key="3">
    <source>
        <dbReference type="Proteomes" id="UP001212997"/>
    </source>
</evidence>
<dbReference type="EMBL" id="JANAWD010000048">
    <property type="protein sequence ID" value="KAJ3489288.1"/>
    <property type="molecule type" value="Genomic_DNA"/>
</dbReference>
<keyword evidence="1" id="KW-0472">Membrane</keyword>
<protein>
    <recommendedName>
        <fullName evidence="4">Transmembrane protein</fullName>
    </recommendedName>
</protein>
<keyword evidence="1" id="KW-1133">Transmembrane helix</keyword>
<comment type="caution">
    <text evidence="2">The sequence shown here is derived from an EMBL/GenBank/DDBJ whole genome shotgun (WGS) entry which is preliminary data.</text>
</comment>
<gene>
    <name evidence="2" type="ORF">NLI96_g2220</name>
</gene>
<proteinExistence type="predicted"/>
<evidence type="ECO:0000256" key="1">
    <source>
        <dbReference type="SAM" id="Phobius"/>
    </source>
</evidence>
<keyword evidence="1" id="KW-0812">Transmembrane</keyword>
<feature type="transmembrane region" description="Helical" evidence="1">
    <location>
        <begin position="528"/>
        <end position="547"/>
    </location>
</feature>
<name>A0AAD5V940_9APHY</name>